<reference evidence="2 3" key="1">
    <citation type="submission" date="2022-07" db="EMBL/GenBank/DDBJ databases">
        <title>Novel species in genus cellulomonas.</title>
        <authorList>
            <person name="Ye L."/>
        </authorList>
    </citation>
    <scope>NUCLEOTIDE SEQUENCE [LARGE SCALE GENOMIC DNA]</scope>
    <source>
        <strain evidence="3">zg-B89</strain>
    </source>
</reference>
<accession>A0ABY5KQ49</accession>
<dbReference type="EMBL" id="CP101987">
    <property type="protein sequence ID" value="UUI71301.1"/>
    <property type="molecule type" value="Genomic_DNA"/>
</dbReference>
<dbReference type="RefSeq" id="WP_227576635.1">
    <property type="nucleotide sequence ID" value="NZ_CP101987.1"/>
</dbReference>
<feature type="transmembrane region" description="Helical" evidence="1">
    <location>
        <begin position="79"/>
        <end position="97"/>
    </location>
</feature>
<dbReference type="Proteomes" id="UP001316384">
    <property type="component" value="Chromosome"/>
</dbReference>
<feature type="transmembrane region" description="Helical" evidence="1">
    <location>
        <begin position="103"/>
        <end position="129"/>
    </location>
</feature>
<keyword evidence="3" id="KW-1185">Reference proteome</keyword>
<feature type="transmembrane region" description="Helical" evidence="1">
    <location>
        <begin position="54"/>
        <end position="74"/>
    </location>
</feature>
<evidence type="ECO:0000256" key="1">
    <source>
        <dbReference type="SAM" id="Phobius"/>
    </source>
</evidence>
<sequence length="139" mass="14138">MTSTRTTSSPGRAVAGHLGVALLAAVSWFAWMGWDTQYQTDPATGAVTGPYEAWQVVGCAVCLVVVTVLAARVLGAWRAAATVALAFTVAWSLTQASTDESGLWLVGAALVLVGTGVGAAVVALVTVAVGRRRAARVPA</sequence>
<proteinExistence type="predicted"/>
<feature type="transmembrane region" description="Helical" evidence="1">
    <location>
        <begin position="12"/>
        <end position="34"/>
    </location>
</feature>
<name>A0ABY5KQ49_9CELL</name>
<protein>
    <submittedName>
        <fullName evidence="2">Uncharacterized protein</fullName>
    </submittedName>
</protein>
<keyword evidence="1" id="KW-1133">Transmembrane helix</keyword>
<organism evidence="2 3">
    <name type="scientific">Cellulomonas xiejunii</name>
    <dbReference type="NCBI Taxonomy" id="2968083"/>
    <lineage>
        <taxon>Bacteria</taxon>
        <taxon>Bacillati</taxon>
        <taxon>Actinomycetota</taxon>
        <taxon>Actinomycetes</taxon>
        <taxon>Micrococcales</taxon>
        <taxon>Cellulomonadaceae</taxon>
        <taxon>Cellulomonas</taxon>
    </lineage>
</organism>
<keyword evidence="1" id="KW-0472">Membrane</keyword>
<evidence type="ECO:0000313" key="2">
    <source>
        <dbReference type="EMBL" id="UUI71301.1"/>
    </source>
</evidence>
<keyword evidence="1" id="KW-0812">Transmembrane</keyword>
<evidence type="ECO:0000313" key="3">
    <source>
        <dbReference type="Proteomes" id="UP001316384"/>
    </source>
</evidence>
<gene>
    <name evidence="2" type="ORF">NP048_16115</name>
</gene>